<evidence type="ECO:0000256" key="4">
    <source>
        <dbReference type="ARBA" id="ARBA00022741"/>
    </source>
</evidence>
<evidence type="ECO:0000313" key="11">
    <source>
        <dbReference type="EMBL" id="UXI69815.1"/>
    </source>
</evidence>
<dbReference type="RefSeq" id="WP_261696768.1">
    <property type="nucleotide sequence ID" value="NZ_CP104694.1"/>
</dbReference>
<feature type="active site" evidence="9">
    <location>
        <position position="141"/>
    </location>
</feature>
<evidence type="ECO:0000256" key="3">
    <source>
        <dbReference type="ARBA" id="ARBA00022723"/>
    </source>
</evidence>
<comment type="function">
    <text evidence="8">Plays an important role in the de novo pathway of purine nucleotide biosynthesis. Catalyzes the first committed step in the biosynthesis of AMP from IMP.</text>
</comment>
<feature type="binding site" evidence="8">
    <location>
        <begin position="332"/>
        <end position="334"/>
    </location>
    <ligand>
        <name>GTP</name>
        <dbReference type="ChEBI" id="CHEBI:37565"/>
    </ligand>
</feature>
<feature type="binding site" evidence="8">
    <location>
        <begin position="13"/>
        <end position="19"/>
    </location>
    <ligand>
        <name>GTP</name>
        <dbReference type="ChEBI" id="CHEBI:37565"/>
    </ligand>
</feature>
<feature type="binding site" evidence="8">
    <location>
        <position position="144"/>
    </location>
    <ligand>
        <name>IMP</name>
        <dbReference type="ChEBI" id="CHEBI:58053"/>
        <note>ligand shared between dimeric partners</note>
    </ligand>
</feature>
<keyword evidence="6 8" id="KW-0460">Magnesium</keyword>
<feature type="binding site" description="in other chain" evidence="8">
    <location>
        <begin position="14"/>
        <end position="17"/>
    </location>
    <ligand>
        <name>IMP</name>
        <dbReference type="ChEBI" id="CHEBI:58053"/>
        <note>ligand shared between dimeric partners</note>
    </ligand>
</feature>
<dbReference type="PANTHER" id="PTHR11846">
    <property type="entry name" value="ADENYLOSUCCINATE SYNTHETASE"/>
    <property type="match status" value="1"/>
</dbReference>
<dbReference type="InterPro" id="IPR042111">
    <property type="entry name" value="Adenylosuccinate_synth_dom3"/>
</dbReference>
<dbReference type="CDD" id="cd03108">
    <property type="entry name" value="AdSS"/>
    <property type="match status" value="1"/>
</dbReference>
<dbReference type="InterPro" id="IPR018220">
    <property type="entry name" value="Adenylosuccin_syn_GTP-bd"/>
</dbReference>
<dbReference type="Proteomes" id="UP001064632">
    <property type="component" value="Chromosome"/>
</dbReference>
<evidence type="ECO:0000256" key="2">
    <source>
        <dbReference type="ARBA" id="ARBA00022598"/>
    </source>
</evidence>
<dbReference type="InterPro" id="IPR033128">
    <property type="entry name" value="Adenylosuccin_syn_Lys_AS"/>
</dbReference>
<comment type="similarity">
    <text evidence="8 10">Belongs to the adenylosuccinate synthetase family.</text>
</comment>
<protein>
    <recommendedName>
        <fullName evidence="8 10">Adenylosuccinate synthetase</fullName>
        <shortName evidence="8">AMPSase</shortName>
        <shortName evidence="8">AdSS</shortName>
        <ecNumber evidence="8 10">6.3.4.4</ecNumber>
    </recommendedName>
    <alternativeName>
        <fullName evidence="8">IMP--aspartate ligase</fullName>
    </alternativeName>
</protein>
<keyword evidence="4 8" id="KW-0547">Nucleotide-binding</keyword>
<keyword evidence="3 8" id="KW-0479">Metal-binding</keyword>
<dbReference type="Pfam" id="PF00709">
    <property type="entry name" value="Adenylsucc_synt"/>
    <property type="match status" value="1"/>
</dbReference>
<name>A0ABY6BLA1_9GAMM</name>
<evidence type="ECO:0000256" key="8">
    <source>
        <dbReference type="HAMAP-Rule" id="MF_00011"/>
    </source>
</evidence>
<feature type="active site" description="Proton acceptor" evidence="8">
    <location>
        <position position="14"/>
    </location>
</feature>
<keyword evidence="12" id="KW-1185">Reference proteome</keyword>
<reference evidence="11" key="1">
    <citation type="submission" date="2022-09" db="EMBL/GenBank/DDBJ databases">
        <title>Tahibacter sp. nov., isolated from a fresh water.</title>
        <authorList>
            <person name="Baek J.H."/>
            <person name="Lee J.K."/>
            <person name="Kim J.M."/>
            <person name="Jeon C.O."/>
        </authorList>
    </citation>
    <scope>NUCLEOTIDE SEQUENCE</scope>
    <source>
        <strain evidence="11">W38</strain>
    </source>
</reference>
<comment type="subunit">
    <text evidence="1 8">Homodimer.</text>
</comment>
<gene>
    <name evidence="8" type="primary">purA</name>
    <name evidence="11" type="ORF">N4264_09370</name>
</gene>
<feature type="binding site" description="in other chain" evidence="8">
    <location>
        <position position="304"/>
    </location>
    <ligand>
        <name>IMP</name>
        <dbReference type="ChEBI" id="CHEBI:58053"/>
        <note>ligand shared between dimeric partners</note>
    </ligand>
</feature>
<evidence type="ECO:0000256" key="6">
    <source>
        <dbReference type="ARBA" id="ARBA00022842"/>
    </source>
</evidence>
<sequence length="430" mass="46263">MGKSVVILGAQWGDEGKGKIVDLLTEQVGAVVRFQGGHNAGHTLVIGGKKTVLHLIPSGILRDDALCLIGNGVVLSPAALQTEIAELEAQGVDVRSRLKISPATPLIMPYHIAVDQARERASGAKAIGTTGRGIGPAYEDKVARRGIRVADLFYPDQLADKLRDAVDYHNFVLANWLKADTVDYQKVLDEAMSFGSYVKPMVDDVSTLLYDLRRAGKRILFEGAQGSLLDIDHGTYPYVTSSNTTVGGAYAGSGVGAKDIDYVLGIAKAYATRVGGGPFPTELDDDMGELLRKRGNEFGATTGRPRRCGWIDLVALKRAVQINGITGLAITKLDVLDGLPSIKVCIAYEYRGKQRTLAPLDAAGWEECKPVYLEFPGWQEPTSGVREFGKLPPAARAYLRAVEELAECPLALVATGADRDDTIILRDPFA</sequence>
<evidence type="ECO:0000313" key="12">
    <source>
        <dbReference type="Proteomes" id="UP001064632"/>
    </source>
</evidence>
<dbReference type="EC" id="6.3.4.4" evidence="8 10"/>
<dbReference type="HAMAP" id="MF_00011">
    <property type="entry name" value="Adenylosucc_synth"/>
    <property type="match status" value="1"/>
</dbReference>
<keyword evidence="7 8" id="KW-0342">GTP-binding</keyword>
<keyword evidence="2 8" id="KW-0436">Ligase</keyword>
<evidence type="ECO:0000256" key="5">
    <source>
        <dbReference type="ARBA" id="ARBA00022755"/>
    </source>
</evidence>
<dbReference type="NCBIfam" id="NF002223">
    <property type="entry name" value="PRK01117.1"/>
    <property type="match status" value="1"/>
</dbReference>
<feature type="binding site" evidence="8">
    <location>
        <begin position="414"/>
        <end position="416"/>
    </location>
    <ligand>
        <name>GTP</name>
        <dbReference type="ChEBI" id="CHEBI:37565"/>
    </ligand>
</feature>
<dbReference type="InterPro" id="IPR027417">
    <property type="entry name" value="P-loop_NTPase"/>
</dbReference>
<feature type="binding site" description="in other chain" evidence="8">
    <location>
        <position position="240"/>
    </location>
    <ligand>
        <name>IMP</name>
        <dbReference type="ChEBI" id="CHEBI:58053"/>
        <note>ligand shared between dimeric partners</note>
    </ligand>
</feature>
<evidence type="ECO:0000256" key="1">
    <source>
        <dbReference type="ARBA" id="ARBA00011738"/>
    </source>
</evidence>
<feature type="binding site" evidence="8">
    <location>
        <begin position="300"/>
        <end position="306"/>
    </location>
    <ligand>
        <name>substrate</name>
    </ligand>
</feature>
<feature type="binding site" description="in other chain" evidence="8">
    <location>
        <position position="130"/>
    </location>
    <ligand>
        <name>IMP</name>
        <dbReference type="ChEBI" id="CHEBI:58053"/>
        <note>ligand shared between dimeric partners</note>
    </ligand>
</feature>
<comment type="subcellular location">
    <subcellularLocation>
        <location evidence="8">Cytoplasm</location>
    </subcellularLocation>
</comment>
<dbReference type="NCBIfam" id="TIGR00184">
    <property type="entry name" value="purA"/>
    <property type="match status" value="1"/>
</dbReference>
<dbReference type="SUPFAM" id="SSF52540">
    <property type="entry name" value="P-loop containing nucleoside triphosphate hydrolases"/>
    <property type="match status" value="1"/>
</dbReference>
<feature type="binding site" evidence="8">
    <location>
        <position position="41"/>
    </location>
    <ligand>
        <name>Mg(2+)</name>
        <dbReference type="ChEBI" id="CHEBI:18420"/>
    </ligand>
</feature>
<dbReference type="Gene3D" id="3.90.170.10">
    <property type="entry name" value="Adenylosuccinate Synthetase, subunit A, domain 3"/>
    <property type="match status" value="1"/>
</dbReference>
<dbReference type="InterPro" id="IPR001114">
    <property type="entry name" value="Adenylosuccinate_synthetase"/>
</dbReference>
<feature type="active site" description="Proton donor" evidence="8">
    <location>
        <position position="42"/>
    </location>
</feature>
<feature type="binding site" description="in other chain" evidence="8">
    <location>
        <begin position="39"/>
        <end position="42"/>
    </location>
    <ligand>
        <name>IMP</name>
        <dbReference type="ChEBI" id="CHEBI:58053"/>
        <note>ligand shared between dimeric partners</note>
    </ligand>
</feature>
<comment type="cofactor">
    <cofactor evidence="8">
        <name>Mg(2+)</name>
        <dbReference type="ChEBI" id="CHEBI:18420"/>
    </cofactor>
    <text evidence="8">Binds 1 Mg(2+) ion per subunit.</text>
</comment>
<dbReference type="InterPro" id="IPR042109">
    <property type="entry name" value="Adenylosuccinate_synth_dom1"/>
</dbReference>
<evidence type="ECO:0000256" key="9">
    <source>
        <dbReference type="PROSITE-ProRule" id="PRU10134"/>
    </source>
</evidence>
<feature type="binding site" evidence="8">
    <location>
        <begin position="41"/>
        <end position="43"/>
    </location>
    <ligand>
        <name>GTP</name>
        <dbReference type="ChEBI" id="CHEBI:37565"/>
    </ligand>
</feature>
<dbReference type="Gene3D" id="1.10.300.10">
    <property type="entry name" value="Adenylosuccinate Synthetase, subunit A, domain 2"/>
    <property type="match status" value="1"/>
</dbReference>
<proteinExistence type="inferred from homology"/>
<feature type="binding site" description="in other chain" evidence="8">
    <location>
        <position position="225"/>
    </location>
    <ligand>
        <name>IMP</name>
        <dbReference type="ChEBI" id="CHEBI:58053"/>
        <note>ligand shared between dimeric partners</note>
    </ligand>
</feature>
<dbReference type="Gene3D" id="3.40.440.10">
    <property type="entry name" value="Adenylosuccinate Synthetase, subunit A, domain 1"/>
    <property type="match status" value="1"/>
</dbReference>
<dbReference type="PROSITE" id="PS00513">
    <property type="entry name" value="ADENYLOSUCCIN_SYN_2"/>
    <property type="match status" value="1"/>
</dbReference>
<dbReference type="PROSITE" id="PS01266">
    <property type="entry name" value="ADENYLOSUCCIN_SYN_1"/>
    <property type="match status" value="1"/>
</dbReference>
<dbReference type="InterPro" id="IPR042110">
    <property type="entry name" value="Adenylosuccinate_synth_dom2"/>
</dbReference>
<comment type="pathway">
    <text evidence="8 10">Purine metabolism; AMP biosynthesis via de novo pathway; AMP from IMP: step 1/2.</text>
</comment>
<organism evidence="11 12">
    <name type="scientific">Tahibacter amnicola</name>
    <dbReference type="NCBI Taxonomy" id="2976241"/>
    <lineage>
        <taxon>Bacteria</taxon>
        <taxon>Pseudomonadati</taxon>
        <taxon>Pseudomonadota</taxon>
        <taxon>Gammaproteobacteria</taxon>
        <taxon>Lysobacterales</taxon>
        <taxon>Rhodanobacteraceae</taxon>
        <taxon>Tahibacter</taxon>
    </lineage>
</organism>
<evidence type="ECO:0000256" key="10">
    <source>
        <dbReference type="RuleBase" id="RU000520"/>
    </source>
</evidence>
<keyword evidence="8" id="KW-0963">Cytoplasm</keyword>
<comment type="catalytic activity">
    <reaction evidence="8 10">
        <text>IMP + L-aspartate + GTP = N(6)-(1,2-dicarboxyethyl)-AMP + GDP + phosphate + 2 H(+)</text>
        <dbReference type="Rhea" id="RHEA:15753"/>
        <dbReference type="ChEBI" id="CHEBI:15378"/>
        <dbReference type="ChEBI" id="CHEBI:29991"/>
        <dbReference type="ChEBI" id="CHEBI:37565"/>
        <dbReference type="ChEBI" id="CHEBI:43474"/>
        <dbReference type="ChEBI" id="CHEBI:57567"/>
        <dbReference type="ChEBI" id="CHEBI:58053"/>
        <dbReference type="ChEBI" id="CHEBI:58189"/>
        <dbReference type="EC" id="6.3.4.4"/>
    </reaction>
</comment>
<accession>A0ABY6BLA1</accession>
<feature type="binding site" evidence="8">
    <location>
        <position position="14"/>
    </location>
    <ligand>
        <name>Mg(2+)</name>
        <dbReference type="ChEBI" id="CHEBI:18420"/>
    </ligand>
</feature>
<keyword evidence="5 8" id="KW-0658">Purine biosynthesis</keyword>
<dbReference type="SMART" id="SM00788">
    <property type="entry name" value="Adenylsucc_synt"/>
    <property type="match status" value="1"/>
</dbReference>
<evidence type="ECO:0000256" key="7">
    <source>
        <dbReference type="ARBA" id="ARBA00023134"/>
    </source>
</evidence>
<dbReference type="EMBL" id="CP104694">
    <property type="protein sequence ID" value="UXI69815.1"/>
    <property type="molecule type" value="Genomic_DNA"/>
</dbReference>
<dbReference type="GO" id="GO:0004019">
    <property type="term" value="F:adenylosuccinate synthase activity"/>
    <property type="evidence" value="ECO:0007669"/>
    <property type="project" value="UniProtKB-EC"/>
</dbReference>
<dbReference type="PANTHER" id="PTHR11846:SF0">
    <property type="entry name" value="ADENYLOSUCCINATE SYNTHETASE"/>
    <property type="match status" value="1"/>
</dbReference>
<feature type="binding site" evidence="8">
    <location>
        <position position="306"/>
    </location>
    <ligand>
        <name>GTP</name>
        <dbReference type="ChEBI" id="CHEBI:37565"/>
    </ligand>
</feature>